<keyword evidence="12" id="KW-1185">Reference proteome</keyword>
<dbReference type="FunFam" id="1.10.510.10:FF:000554">
    <property type="entry name" value="Predicted protein"/>
    <property type="match status" value="1"/>
</dbReference>
<keyword evidence="10" id="KW-0812">Transmembrane</keyword>
<evidence type="ECO:0000259" key="11">
    <source>
        <dbReference type="PROSITE" id="PS50011"/>
    </source>
</evidence>
<dbReference type="PROSITE" id="PS00107">
    <property type="entry name" value="PROTEIN_KINASE_ATP"/>
    <property type="match status" value="1"/>
</dbReference>
<keyword evidence="4 9" id="KW-0547">Nucleotide-binding</keyword>
<keyword evidence="10" id="KW-0472">Membrane</keyword>
<evidence type="ECO:0000256" key="5">
    <source>
        <dbReference type="ARBA" id="ARBA00022777"/>
    </source>
</evidence>
<dbReference type="InterPro" id="IPR050122">
    <property type="entry name" value="RTK"/>
</dbReference>
<dbReference type="GO" id="GO:0005524">
    <property type="term" value="F:ATP binding"/>
    <property type="evidence" value="ECO:0007669"/>
    <property type="project" value="UniProtKB-UniRule"/>
</dbReference>
<dbReference type="PROSITE" id="PS50011">
    <property type="entry name" value="PROTEIN_KINASE_DOM"/>
    <property type="match status" value="1"/>
</dbReference>
<evidence type="ECO:0000256" key="7">
    <source>
        <dbReference type="ARBA" id="ARBA00023137"/>
    </source>
</evidence>
<dbReference type="GO" id="GO:0005886">
    <property type="term" value="C:plasma membrane"/>
    <property type="evidence" value="ECO:0007669"/>
    <property type="project" value="UniProtKB-SubCell"/>
</dbReference>
<accession>A0A0M3ICZ9</accession>
<dbReference type="GO" id="GO:0043235">
    <property type="term" value="C:receptor complex"/>
    <property type="evidence" value="ECO:0007669"/>
    <property type="project" value="TreeGrafter"/>
</dbReference>
<dbReference type="CDD" id="cd00192">
    <property type="entry name" value="PTKc"/>
    <property type="match status" value="1"/>
</dbReference>
<evidence type="ECO:0000256" key="4">
    <source>
        <dbReference type="ARBA" id="ARBA00022741"/>
    </source>
</evidence>
<keyword evidence="2" id="KW-1003">Cell membrane</keyword>
<evidence type="ECO:0000313" key="12">
    <source>
        <dbReference type="Proteomes" id="UP000036681"/>
    </source>
</evidence>
<dbReference type="PANTHER" id="PTHR24416:SF602">
    <property type="entry name" value="PROTEIN VER-1-RELATED"/>
    <property type="match status" value="1"/>
</dbReference>
<proteinExistence type="predicted"/>
<dbReference type="InterPro" id="IPR008266">
    <property type="entry name" value="Tyr_kinase_AS"/>
</dbReference>
<dbReference type="Gene3D" id="1.10.510.10">
    <property type="entry name" value="Transferase(Phosphotransferase) domain 1"/>
    <property type="match status" value="1"/>
</dbReference>
<dbReference type="WBParaSite" id="ALUE_0001583201-mRNA-1">
    <property type="protein sequence ID" value="ALUE_0001583201-mRNA-1"/>
    <property type="gene ID" value="ALUE_0001583201"/>
</dbReference>
<evidence type="ECO:0000256" key="8">
    <source>
        <dbReference type="ARBA" id="ARBA00051243"/>
    </source>
</evidence>
<evidence type="ECO:0000256" key="6">
    <source>
        <dbReference type="ARBA" id="ARBA00022840"/>
    </source>
</evidence>
<dbReference type="FunFam" id="3.30.200.20:FF:000586">
    <property type="entry name" value="Receptor protein-tyrosine kinase"/>
    <property type="match status" value="1"/>
</dbReference>
<feature type="domain" description="Protein kinase" evidence="11">
    <location>
        <begin position="96"/>
        <end position="419"/>
    </location>
</feature>
<dbReference type="Proteomes" id="UP000036681">
    <property type="component" value="Unplaced"/>
</dbReference>
<dbReference type="PANTHER" id="PTHR24416">
    <property type="entry name" value="TYROSINE-PROTEIN KINASE RECEPTOR"/>
    <property type="match status" value="1"/>
</dbReference>
<dbReference type="InterPro" id="IPR011009">
    <property type="entry name" value="Kinase-like_dom_sf"/>
</dbReference>
<dbReference type="GO" id="GO:0007169">
    <property type="term" value="P:cell surface receptor protein tyrosine kinase signaling pathway"/>
    <property type="evidence" value="ECO:0007669"/>
    <property type="project" value="TreeGrafter"/>
</dbReference>
<keyword evidence="7" id="KW-0829">Tyrosine-protein kinase</keyword>
<dbReference type="GO" id="GO:0045138">
    <property type="term" value="P:nematode male tail tip morphogenesis"/>
    <property type="evidence" value="ECO:0007669"/>
    <property type="project" value="UniProtKB-ARBA"/>
</dbReference>
<feature type="binding site" evidence="9">
    <location>
        <position position="135"/>
    </location>
    <ligand>
        <name>ATP</name>
        <dbReference type="ChEBI" id="CHEBI:30616"/>
    </ligand>
</feature>
<dbReference type="InterPro" id="IPR000719">
    <property type="entry name" value="Prot_kinase_dom"/>
</dbReference>
<dbReference type="PROSITE" id="PS00109">
    <property type="entry name" value="PROTEIN_KINASE_TYR"/>
    <property type="match status" value="1"/>
</dbReference>
<keyword evidence="6 9" id="KW-0067">ATP-binding</keyword>
<name>A0A0M3ICZ9_ASCLU</name>
<keyword evidence="5" id="KW-0418">Kinase</keyword>
<feature type="transmembrane region" description="Helical" evidence="10">
    <location>
        <begin position="15"/>
        <end position="36"/>
    </location>
</feature>
<evidence type="ECO:0000256" key="9">
    <source>
        <dbReference type="PROSITE-ProRule" id="PRU10141"/>
    </source>
</evidence>
<dbReference type="SUPFAM" id="SSF56112">
    <property type="entry name" value="Protein kinase-like (PK-like)"/>
    <property type="match status" value="1"/>
</dbReference>
<dbReference type="SMART" id="SM00219">
    <property type="entry name" value="TyrKc"/>
    <property type="match status" value="1"/>
</dbReference>
<evidence type="ECO:0000256" key="10">
    <source>
        <dbReference type="SAM" id="Phobius"/>
    </source>
</evidence>
<comment type="subcellular location">
    <subcellularLocation>
        <location evidence="1">Cell membrane</location>
        <topology evidence="1">Single-pass membrane protein</topology>
    </subcellularLocation>
</comment>
<keyword evidence="3" id="KW-0808">Transferase</keyword>
<dbReference type="GO" id="GO:0004714">
    <property type="term" value="F:transmembrane receptor protein tyrosine kinase activity"/>
    <property type="evidence" value="ECO:0007669"/>
    <property type="project" value="UniProtKB-EC"/>
</dbReference>
<dbReference type="InterPro" id="IPR001245">
    <property type="entry name" value="Ser-Thr/Tyr_kinase_cat_dom"/>
</dbReference>
<dbReference type="Gene3D" id="3.30.200.20">
    <property type="entry name" value="Phosphorylase Kinase, domain 1"/>
    <property type="match status" value="1"/>
</dbReference>
<evidence type="ECO:0000313" key="13">
    <source>
        <dbReference type="WBParaSite" id="ALUE_0001583201-mRNA-1"/>
    </source>
</evidence>
<evidence type="ECO:0000256" key="1">
    <source>
        <dbReference type="ARBA" id="ARBA00004162"/>
    </source>
</evidence>
<sequence length="474" mass="54930">ISSVVVHQLSSEFKWTLGILGVIVVTTFIICIALIIRQRHRNLKQAKRLEALFAQLMSTDNQCDGEVSTVHNTTPLHERIDQLPYEQKYEIARDRITFEKFLGNGEFGSVYLCRVAKHAAMESEDEVEYIRAAAKRPRNRYNVEHYEALVAELRVMIAVAMHPNVLCLIGAVVKHLTSNYLYVITEFCELGDLHSFVFKNKGNYLDETVENKSQISKDGYLLSNSSRQCAEDFYRAEIDPHWDITMDSQRTNAHLFSTCDLISFGYQIANGMEYLASKMCIHRDLAARNIFLTKDRIVRIADFGLARKDEPLYQMKSDCPVPIRWMSPEALIHKEFSEKSDVWSFGILLWELFTFGEYPYSHVRDNDDLYDRLCKGQQLRKPNCSPMEMYSIMKDCWQFDTQDRPTFAESRLRLEHELQRVSPLAKIRLAQKLKEEIVVMQRYSEFRNEAAMVTNSDNNVTIAEEFSSDGSDKI</sequence>
<dbReference type="Pfam" id="PF07714">
    <property type="entry name" value="PK_Tyr_Ser-Thr"/>
    <property type="match status" value="1"/>
</dbReference>
<comment type="catalytic activity">
    <reaction evidence="8">
        <text>L-tyrosyl-[protein] + ATP = O-phospho-L-tyrosyl-[protein] + ADP + H(+)</text>
        <dbReference type="Rhea" id="RHEA:10596"/>
        <dbReference type="Rhea" id="RHEA-COMP:10136"/>
        <dbReference type="Rhea" id="RHEA-COMP:20101"/>
        <dbReference type="ChEBI" id="CHEBI:15378"/>
        <dbReference type="ChEBI" id="CHEBI:30616"/>
        <dbReference type="ChEBI" id="CHEBI:46858"/>
        <dbReference type="ChEBI" id="CHEBI:61978"/>
        <dbReference type="ChEBI" id="CHEBI:456216"/>
        <dbReference type="EC" id="2.7.10.1"/>
    </reaction>
</comment>
<dbReference type="InterPro" id="IPR017441">
    <property type="entry name" value="Protein_kinase_ATP_BS"/>
</dbReference>
<reference evidence="13" key="1">
    <citation type="submission" date="2017-02" db="UniProtKB">
        <authorList>
            <consortium name="WormBaseParasite"/>
        </authorList>
    </citation>
    <scope>IDENTIFICATION</scope>
</reference>
<evidence type="ECO:0000256" key="3">
    <source>
        <dbReference type="ARBA" id="ARBA00022679"/>
    </source>
</evidence>
<protein>
    <submittedName>
        <fullName evidence="13">Protein kinase domain-containing protein</fullName>
    </submittedName>
</protein>
<dbReference type="InterPro" id="IPR020635">
    <property type="entry name" value="Tyr_kinase_cat_dom"/>
</dbReference>
<organism evidence="12 13">
    <name type="scientific">Ascaris lumbricoides</name>
    <name type="common">Giant roundworm</name>
    <dbReference type="NCBI Taxonomy" id="6252"/>
    <lineage>
        <taxon>Eukaryota</taxon>
        <taxon>Metazoa</taxon>
        <taxon>Ecdysozoa</taxon>
        <taxon>Nematoda</taxon>
        <taxon>Chromadorea</taxon>
        <taxon>Rhabditida</taxon>
        <taxon>Spirurina</taxon>
        <taxon>Ascaridomorpha</taxon>
        <taxon>Ascaridoidea</taxon>
        <taxon>Ascarididae</taxon>
        <taxon>Ascaris</taxon>
    </lineage>
</organism>
<keyword evidence="10" id="KW-1133">Transmembrane helix</keyword>
<evidence type="ECO:0000256" key="2">
    <source>
        <dbReference type="ARBA" id="ARBA00022475"/>
    </source>
</evidence>
<dbReference type="AlphaFoldDB" id="A0A0M3ICZ9"/>